<evidence type="ECO:0000313" key="5">
    <source>
        <dbReference type="Proteomes" id="UP001500466"/>
    </source>
</evidence>
<reference evidence="5" key="1">
    <citation type="journal article" date="2019" name="Int. J. Syst. Evol. Microbiol.">
        <title>The Global Catalogue of Microorganisms (GCM) 10K type strain sequencing project: providing services to taxonomists for standard genome sequencing and annotation.</title>
        <authorList>
            <consortium name="The Broad Institute Genomics Platform"/>
            <consortium name="The Broad Institute Genome Sequencing Center for Infectious Disease"/>
            <person name="Wu L."/>
            <person name="Ma J."/>
        </authorList>
    </citation>
    <scope>NUCLEOTIDE SEQUENCE [LARGE SCALE GENOMIC DNA]</scope>
    <source>
        <strain evidence="5">JCM 17986</strain>
    </source>
</reference>
<evidence type="ECO:0000256" key="3">
    <source>
        <dbReference type="RuleBase" id="RU000363"/>
    </source>
</evidence>
<organism evidence="4 5">
    <name type="scientific">Yinghuangia aomiensis</name>
    <dbReference type="NCBI Taxonomy" id="676205"/>
    <lineage>
        <taxon>Bacteria</taxon>
        <taxon>Bacillati</taxon>
        <taxon>Actinomycetota</taxon>
        <taxon>Actinomycetes</taxon>
        <taxon>Kitasatosporales</taxon>
        <taxon>Streptomycetaceae</taxon>
        <taxon>Yinghuangia</taxon>
    </lineage>
</organism>
<accession>A0ABP9H6G0</accession>
<dbReference type="SUPFAM" id="SSF51735">
    <property type="entry name" value="NAD(P)-binding Rossmann-fold domains"/>
    <property type="match status" value="1"/>
</dbReference>
<dbReference type="Gene3D" id="3.40.50.720">
    <property type="entry name" value="NAD(P)-binding Rossmann-like Domain"/>
    <property type="match status" value="1"/>
</dbReference>
<dbReference type="PANTHER" id="PTHR45024:SF2">
    <property type="entry name" value="SCP2 DOMAIN-CONTAINING PROTEIN"/>
    <property type="match status" value="1"/>
</dbReference>
<evidence type="ECO:0000256" key="2">
    <source>
        <dbReference type="ARBA" id="ARBA00023002"/>
    </source>
</evidence>
<sequence>MGLLEGKVAIVTGAGHGIGQAHALELAKQGAKVVVNDLGGSVRGEGRGNAADATVALIRKNGGTAVPHYGDVADHDDAGDMVATAVDAFGGLDILVNNAGIVRDAAIWNMPRSDFDAVLRVHVAGTWSPCHHAAEYWRTRAKSGLANRASIVNTTSGAGLGGNFGQSGYASAKAAIVGLTLTLALELQRCGVTVNAVGPSGLTRITATMPGAGEVIEPGGVPEDGWDPMDPANSSPLVAWLASDEAHYVTGQVIRSIEDRIILMQGWREKKTITAGGRRWDAAELGARMAVDVFGTRGGGLSFEPA</sequence>
<dbReference type="Pfam" id="PF00106">
    <property type="entry name" value="adh_short"/>
    <property type="match status" value="1"/>
</dbReference>
<evidence type="ECO:0000256" key="1">
    <source>
        <dbReference type="ARBA" id="ARBA00006484"/>
    </source>
</evidence>
<dbReference type="RefSeq" id="WP_345675616.1">
    <property type="nucleotide sequence ID" value="NZ_BAABHS010000008.1"/>
</dbReference>
<keyword evidence="2" id="KW-0560">Oxidoreductase</keyword>
<dbReference type="EMBL" id="BAABHS010000008">
    <property type="protein sequence ID" value="GAA4961691.1"/>
    <property type="molecule type" value="Genomic_DNA"/>
</dbReference>
<dbReference type="InterPro" id="IPR036291">
    <property type="entry name" value="NAD(P)-bd_dom_sf"/>
</dbReference>
<comment type="caution">
    <text evidence="4">The sequence shown here is derived from an EMBL/GenBank/DDBJ whole genome shotgun (WGS) entry which is preliminary data.</text>
</comment>
<proteinExistence type="inferred from homology"/>
<dbReference type="InterPro" id="IPR051687">
    <property type="entry name" value="Peroxisomal_Beta-Oxidation"/>
</dbReference>
<name>A0ABP9H6G0_9ACTN</name>
<dbReference type="PRINTS" id="PR00080">
    <property type="entry name" value="SDRFAMILY"/>
</dbReference>
<dbReference type="PRINTS" id="PR00081">
    <property type="entry name" value="GDHRDH"/>
</dbReference>
<dbReference type="InterPro" id="IPR020904">
    <property type="entry name" value="Sc_DH/Rdtase_CS"/>
</dbReference>
<evidence type="ECO:0000313" key="4">
    <source>
        <dbReference type="EMBL" id="GAA4961691.1"/>
    </source>
</evidence>
<gene>
    <name evidence="4" type="ORF">GCM10023205_26510</name>
</gene>
<keyword evidence="5" id="KW-1185">Reference proteome</keyword>
<dbReference type="Proteomes" id="UP001500466">
    <property type="component" value="Unassembled WGS sequence"/>
</dbReference>
<dbReference type="InterPro" id="IPR002347">
    <property type="entry name" value="SDR_fam"/>
</dbReference>
<dbReference type="PANTHER" id="PTHR45024">
    <property type="entry name" value="DEHYDROGENASES, SHORT CHAIN"/>
    <property type="match status" value="1"/>
</dbReference>
<protein>
    <submittedName>
        <fullName evidence="4">SDR family oxidoreductase</fullName>
    </submittedName>
</protein>
<dbReference type="PROSITE" id="PS00061">
    <property type="entry name" value="ADH_SHORT"/>
    <property type="match status" value="1"/>
</dbReference>
<comment type="similarity">
    <text evidence="1 3">Belongs to the short-chain dehydrogenases/reductases (SDR) family.</text>
</comment>